<dbReference type="PATRIC" id="fig|54915.3.peg.1683"/>
<feature type="domain" description="Bacterial Ig-like" evidence="2">
    <location>
        <begin position="46"/>
        <end position="153"/>
    </location>
</feature>
<evidence type="ECO:0000313" key="6">
    <source>
        <dbReference type="Proteomes" id="UP000319578"/>
    </source>
</evidence>
<evidence type="ECO:0000313" key="3">
    <source>
        <dbReference type="EMBL" id="GED70117.1"/>
    </source>
</evidence>
<feature type="region of interest" description="Disordered" evidence="1">
    <location>
        <begin position="23"/>
        <end position="42"/>
    </location>
</feature>
<dbReference type="OrthoDB" id="2476766at2"/>
<reference evidence="3 6" key="3">
    <citation type="submission" date="2019-06" db="EMBL/GenBank/DDBJ databases">
        <title>Whole genome shotgun sequence of Brevibacillus reuszeri NBRC 15719.</title>
        <authorList>
            <person name="Hosoyama A."/>
            <person name="Uohara A."/>
            <person name="Ohji S."/>
            <person name="Ichikawa N."/>
        </authorList>
    </citation>
    <scope>NUCLEOTIDE SEQUENCE [LARGE SCALE GENOMIC DNA]</scope>
    <source>
        <strain evidence="3 6">NBRC 15719</strain>
    </source>
</reference>
<proteinExistence type="predicted"/>
<organism evidence="4 5">
    <name type="scientific">Brevibacillus reuszeri</name>
    <dbReference type="NCBI Taxonomy" id="54915"/>
    <lineage>
        <taxon>Bacteria</taxon>
        <taxon>Bacillati</taxon>
        <taxon>Bacillota</taxon>
        <taxon>Bacilli</taxon>
        <taxon>Bacillales</taxon>
        <taxon>Paenibacillaceae</taxon>
        <taxon>Brevibacillus</taxon>
    </lineage>
</organism>
<reference evidence="5" key="1">
    <citation type="submission" date="2015-07" db="EMBL/GenBank/DDBJ databases">
        <title>Genome sequencing project for genomic taxonomy and phylogenomics of Bacillus-like bacteria.</title>
        <authorList>
            <person name="Liu B."/>
            <person name="Wang J."/>
            <person name="Zhu Y."/>
            <person name="Liu G."/>
            <person name="Chen Q."/>
            <person name="Chen Z."/>
            <person name="Lan J."/>
            <person name="Che J."/>
            <person name="Ge C."/>
            <person name="Shi H."/>
            <person name="Pan Z."/>
            <person name="Liu X."/>
        </authorList>
    </citation>
    <scope>NUCLEOTIDE SEQUENCE [LARGE SCALE GENOMIC DNA]</scope>
    <source>
        <strain evidence="5">DSM 9887</strain>
    </source>
</reference>
<comment type="caution">
    <text evidence="4">The sequence shown here is derived from an EMBL/GenBank/DDBJ whole genome shotgun (WGS) entry which is preliminary data.</text>
</comment>
<name>A0A0K9YX99_9BACL</name>
<protein>
    <recommendedName>
        <fullName evidence="2">Bacterial Ig-like domain-containing protein</fullName>
    </recommendedName>
</protein>
<evidence type="ECO:0000313" key="5">
    <source>
        <dbReference type="Proteomes" id="UP000036834"/>
    </source>
</evidence>
<dbReference type="EMBL" id="LGIQ01000007">
    <property type="protein sequence ID" value="KNB72840.1"/>
    <property type="molecule type" value="Genomic_DNA"/>
</dbReference>
<accession>A0A0K9YX99</accession>
<dbReference type="Pfam" id="PF20251">
    <property type="entry name" value="Big_14"/>
    <property type="match status" value="1"/>
</dbReference>
<evidence type="ECO:0000259" key="2">
    <source>
        <dbReference type="Pfam" id="PF20251"/>
    </source>
</evidence>
<dbReference type="PROSITE" id="PS51257">
    <property type="entry name" value="PROKAR_LIPOPROTEIN"/>
    <property type="match status" value="1"/>
</dbReference>
<dbReference type="Proteomes" id="UP000036834">
    <property type="component" value="Unassembled WGS sequence"/>
</dbReference>
<gene>
    <name evidence="4" type="ORF">ADS79_13455</name>
    <name evidence="3" type="ORF">BRE01_38190</name>
</gene>
<dbReference type="InterPro" id="IPR046878">
    <property type="entry name" value="Big_14"/>
</dbReference>
<dbReference type="AlphaFoldDB" id="A0A0K9YX99"/>
<reference evidence="4" key="2">
    <citation type="submission" date="2015-07" db="EMBL/GenBank/DDBJ databases">
        <title>MeaNS - Measles Nucleotide Surveillance Program.</title>
        <authorList>
            <person name="Tran T."/>
            <person name="Druce J."/>
        </authorList>
    </citation>
    <scope>NUCLEOTIDE SEQUENCE</scope>
    <source>
        <strain evidence="4">DSM 9887</strain>
    </source>
</reference>
<dbReference type="EMBL" id="BJON01000015">
    <property type="protein sequence ID" value="GED70117.1"/>
    <property type="molecule type" value="Genomic_DNA"/>
</dbReference>
<sequence>MKMEKMLVTMLLATILTMGCSNPEPPALTNPSTYGELPSKGTEQDLQVEMSMPKKNYAAGTEKVSIEVKNHGSVQLLYGLAYQVEKREQGTWYAVPFQPNTAFVDIGIIVEPNHIRDEEMNLKMLDYPMTNGEYRIIKSFYLKGRELTLATYFTIGGETNANP</sequence>
<dbReference type="STRING" id="54915.ADS79_13455"/>
<evidence type="ECO:0000313" key="4">
    <source>
        <dbReference type="EMBL" id="KNB72840.1"/>
    </source>
</evidence>
<dbReference type="RefSeq" id="WP_049738886.1">
    <property type="nucleotide sequence ID" value="NZ_BJON01000015.1"/>
</dbReference>
<evidence type="ECO:0000256" key="1">
    <source>
        <dbReference type="SAM" id="MobiDB-lite"/>
    </source>
</evidence>
<keyword evidence="6" id="KW-1185">Reference proteome</keyword>
<dbReference type="Proteomes" id="UP000319578">
    <property type="component" value="Unassembled WGS sequence"/>
</dbReference>